<feature type="binding site" evidence="6">
    <location>
        <position position="105"/>
    </location>
    <ligand>
        <name>S-adenosyl-L-methionine</name>
        <dbReference type="ChEBI" id="CHEBI:59789"/>
    </ligand>
</feature>
<dbReference type="Gene3D" id="3.40.50.150">
    <property type="entry name" value="Vaccinia Virus protein VP39"/>
    <property type="match status" value="1"/>
</dbReference>
<proteinExistence type="inferred from homology"/>
<keyword evidence="4 6" id="KW-0808">Transferase</keyword>
<dbReference type="InterPro" id="IPR029063">
    <property type="entry name" value="SAM-dependent_MTases_sf"/>
</dbReference>
<dbReference type="SUPFAM" id="SSF53335">
    <property type="entry name" value="S-adenosyl-L-methionine-dependent methyltransferases"/>
    <property type="match status" value="1"/>
</dbReference>
<dbReference type="Proteomes" id="UP000007113">
    <property type="component" value="Chromosome"/>
</dbReference>
<sequence length="220" mass="24239">MPGVSFLSALHYTQKRMPTLTEARIADLLAPYTESLSMESALYGRLSQYLDLLLRWNAKTNLTAIREPEEIVRRHFGESLFAARHLASRLAPEAALLDFGSGAGFPGLPIQLLLPELRVTLAESQGKKASFLREAVRTLGLATEVWSARVESMPAERRFDAVTLRAVDHMQEALAAARPRVVPGGWLVTLSASRSLIKDTEQIAVPGSGEGWLTMERISE</sequence>
<keyword evidence="5 6" id="KW-0949">S-adenosyl-L-methionine</keyword>
<evidence type="ECO:0000256" key="1">
    <source>
        <dbReference type="ARBA" id="ARBA00022490"/>
    </source>
</evidence>
<dbReference type="NCBIfam" id="TIGR00138">
    <property type="entry name" value="rsmG_gidB"/>
    <property type="match status" value="1"/>
</dbReference>
<dbReference type="PANTHER" id="PTHR31760:SF0">
    <property type="entry name" value="S-ADENOSYL-L-METHIONINE-DEPENDENT METHYLTRANSFERASES SUPERFAMILY PROTEIN"/>
    <property type="match status" value="1"/>
</dbReference>
<feature type="binding site" evidence="6">
    <location>
        <position position="100"/>
    </location>
    <ligand>
        <name>S-adenosyl-L-methionine</name>
        <dbReference type="ChEBI" id="CHEBI:59789"/>
    </ligand>
</feature>
<name>G8NZP8_GRAMM</name>
<dbReference type="EC" id="2.1.1.-" evidence="6"/>
<dbReference type="AlphaFoldDB" id="G8NZP8"/>
<evidence type="ECO:0000256" key="6">
    <source>
        <dbReference type="HAMAP-Rule" id="MF_00074"/>
    </source>
</evidence>
<feature type="binding site" evidence="6">
    <location>
        <position position="165"/>
    </location>
    <ligand>
        <name>S-adenosyl-L-methionine</name>
        <dbReference type="ChEBI" id="CHEBI:59789"/>
    </ligand>
</feature>
<comment type="subcellular location">
    <subcellularLocation>
        <location evidence="6">Cytoplasm</location>
    </subcellularLocation>
</comment>
<dbReference type="Pfam" id="PF02527">
    <property type="entry name" value="GidB"/>
    <property type="match status" value="1"/>
</dbReference>
<feature type="binding site" evidence="6">
    <location>
        <begin position="150"/>
        <end position="151"/>
    </location>
    <ligand>
        <name>S-adenosyl-L-methionine</name>
        <dbReference type="ChEBI" id="CHEBI:59789"/>
    </ligand>
</feature>
<evidence type="ECO:0000256" key="5">
    <source>
        <dbReference type="ARBA" id="ARBA00022691"/>
    </source>
</evidence>
<dbReference type="STRING" id="682795.AciX8_4899"/>
<evidence type="ECO:0000256" key="2">
    <source>
        <dbReference type="ARBA" id="ARBA00022552"/>
    </source>
</evidence>
<keyword evidence="1 6" id="KW-0963">Cytoplasm</keyword>
<organism evidence="7 8">
    <name type="scientific">Granulicella mallensis (strain ATCC BAA-1857 / DSM 23137 / MP5ACTX8)</name>
    <dbReference type="NCBI Taxonomy" id="682795"/>
    <lineage>
        <taxon>Bacteria</taxon>
        <taxon>Pseudomonadati</taxon>
        <taxon>Acidobacteriota</taxon>
        <taxon>Terriglobia</taxon>
        <taxon>Terriglobales</taxon>
        <taxon>Acidobacteriaceae</taxon>
        <taxon>Granulicella</taxon>
    </lineage>
</organism>
<keyword evidence="2 6" id="KW-0698">rRNA processing</keyword>
<dbReference type="PANTHER" id="PTHR31760">
    <property type="entry name" value="S-ADENOSYL-L-METHIONINE-DEPENDENT METHYLTRANSFERASES SUPERFAMILY PROTEIN"/>
    <property type="match status" value="1"/>
</dbReference>
<dbReference type="GO" id="GO:0005829">
    <property type="term" value="C:cytosol"/>
    <property type="evidence" value="ECO:0007669"/>
    <property type="project" value="TreeGrafter"/>
</dbReference>
<dbReference type="KEGG" id="gma:AciX8_4899"/>
<comment type="similarity">
    <text evidence="6">Belongs to the methyltransferase superfamily. RNA methyltransferase RsmG family.</text>
</comment>
<accession>G8NZP8</accession>
<comment type="caution">
    <text evidence="6">Lacks conserved residue(s) required for the propagation of feature annotation.</text>
</comment>
<reference evidence="7 8" key="1">
    <citation type="submission" date="2011-11" db="EMBL/GenBank/DDBJ databases">
        <title>Complete sequence of Granulicella mallensis MP5ACTX8.</title>
        <authorList>
            <consortium name="US DOE Joint Genome Institute"/>
            <person name="Lucas S."/>
            <person name="Copeland A."/>
            <person name="Lapidus A."/>
            <person name="Cheng J.-F."/>
            <person name="Goodwin L."/>
            <person name="Pitluck S."/>
            <person name="Peters L."/>
            <person name="Lu M."/>
            <person name="Detter J.C."/>
            <person name="Han C."/>
            <person name="Tapia R."/>
            <person name="Land M."/>
            <person name="Hauser L."/>
            <person name="Kyrpides N."/>
            <person name="Ivanova N."/>
            <person name="Mikhailova N."/>
            <person name="Pagani I."/>
            <person name="Rawat S."/>
            <person name="Mannisto M."/>
            <person name="Haggblom M."/>
            <person name="Woyke T."/>
        </authorList>
    </citation>
    <scope>NUCLEOTIDE SEQUENCE [LARGE SCALE GENOMIC DNA]</scope>
    <source>
        <strain evidence="8">ATCC BAA-1857 / DSM 23137 / MP5ACTX8</strain>
    </source>
</reference>
<comment type="function">
    <text evidence="6">Specifically methylates the N7 position of a guanine in 16S rRNA.</text>
</comment>
<dbReference type="HOGENOM" id="CLU_065341_2_4_0"/>
<protein>
    <recommendedName>
        <fullName evidence="6">Ribosomal RNA small subunit methyltransferase G</fullName>
        <ecNumber evidence="6">2.1.1.-</ecNumber>
    </recommendedName>
    <alternativeName>
        <fullName evidence="6">16S rRNA 7-methylguanosine methyltransferase</fullName>
        <shortName evidence="6">16S rRNA m7G methyltransferase</shortName>
    </alternativeName>
</protein>
<evidence type="ECO:0000313" key="8">
    <source>
        <dbReference type="Proteomes" id="UP000007113"/>
    </source>
</evidence>
<keyword evidence="8" id="KW-1185">Reference proteome</keyword>
<dbReference type="GO" id="GO:0070043">
    <property type="term" value="F:rRNA (guanine-N7-)-methyltransferase activity"/>
    <property type="evidence" value="ECO:0007669"/>
    <property type="project" value="UniProtKB-UniRule"/>
</dbReference>
<evidence type="ECO:0000256" key="4">
    <source>
        <dbReference type="ARBA" id="ARBA00022679"/>
    </source>
</evidence>
<evidence type="ECO:0000313" key="7">
    <source>
        <dbReference type="EMBL" id="AEU39168.1"/>
    </source>
</evidence>
<dbReference type="EMBL" id="CP003130">
    <property type="protein sequence ID" value="AEU39168.1"/>
    <property type="molecule type" value="Genomic_DNA"/>
</dbReference>
<evidence type="ECO:0000256" key="3">
    <source>
        <dbReference type="ARBA" id="ARBA00022603"/>
    </source>
</evidence>
<dbReference type="eggNOG" id="COG0357">
    <property type="taxonomic scope" value="Bacteria"/>
</dbReference>
<dbReference type="HAMAP" id="MF_00074">
    <property type="entry name" value="16SrRNA_methyltr_G"/>
    <property type="match status" value="1"/>
</dbReference>
<keyword evidence="3 6" id="KW-0489">Methyltransferase</keyword>
<dbReference type="InterPro" id="IPR003682">
    <property type="entry name" value="rRNA_ssu_MeTfrase_G"/>
</dbReference>
<gene>
    <name evidence="6" type="primary">rsmG</name>
    <name evidence="7" type="ordered locus">AciX8_4899</name>
</gene>